<evidence type="ECO:0000313" key="1">
    <source>
        <dbReference type="EMBL" id="AEX61932.1"/>
    </source>
</evidence>
<accession>H2ECJ2</accession>
<organism evidence="1">
    <name type="scientific">Megavirus courdo7</name>
    <dbReference type="NCBI Taxonomy" id="1128135"/>
    <lineage>
        <taxon>Viruses</taxon>
        <taxon>Varidnaviria</taxon>
        <taxon>Bamfordvirae</taxon>
        <taxon>Nucleocytoviricota</taxon>
        <taxon>Megaviricetes</taxon>
        <taxon>Imitervirales</taxon>
        <taxon>Mimiviridae</taxon>
        <taxon>Megamimivirinae</taxon>
        <taxon>Megavirus</taxon>
    </lineage>
</organism>
<gene>
    <name evidence="1" type="ORF">c7_R1070</name>
</gene>
<dbReference type="EMBL" id="JN885992">
    <property type="protein sequence ID" value="AEX61932.1"/>
    <property type="molecule type" value="Genomic_DNA"/>
</dbReference>
<protein>
    <submittedName>
        <fullName evidence="1">Uncharacterized protein</fullName>
    </submittedName>
</protein>
<name>H2ECJ2_9VIRU</name>
<sequence length="38" mass="4370">MLVTDENLAIMLHDPKHPFGHGYCLAMALTNNEWLMEL</sequence>
<reference evidence="1" key="1">
    <citation type="submission" date="2011-10" db="EMBL/GenBank/DDBJ databases">
        <title>Provirophages and transpovirons: unique mobilome of giant viruses.</title>
        <authorList>
            <person name="Desnues C."/>
            <person name="LaScola B."/>
            <person name="Yutin N."/>
            <person name="Fournous G."/>
            <person name="Koonin E."/>
            <person name="Raoult D."/>
        </authorList>
    </citation>
    <scope>NUCLEOTIDE SEQUENCE</scope>
    <source>
        <strain evidence="1">Mv13-c7</strain>
    </source>
</reference>
<proteinExistence type="predicted"/>